<dbReference type="AlphaFoldDB" id="A0A3M0KSC8"/>
<reference evidence="1 2" key="1">
    <citation type="submission" date="2018-07" db="EMBL/GenBank/DDBJ databases">
        <title>A high quality draft genome assembly of the barn swallow (H. rustica rustica).</title>
        <authorList>
            <person name="Formenti G."/>
            <person name="Chiara M."/>
            <person name="Poveda L."/>
            <person name="Francoijs K.-J."/>
            <person name="Bonisoli-Alquati A."/>
            <person name="Canova L."/>
            <person name="Gianfranceschi L."/>
            <person name="Horner D.S."/>
            <person name="Saino N."/>
        </authorList>
    </citation>
    <scope>NUCLEOTIDE SEQUENCE [LARGE SCALE GENOMIC DNA]</scope>
    <source>
        <strain evidence="1">Chelidonia</strain>
        <tissue evidence="1">Blood</tissue>
    </source>
</reference>
<name>A0A3M0KSC8_HIRRU</name>
<dbReference type="OrthoDB" id="416454at2759"/>
<sequence length="386" mass="43250">MVQQQSCDVVTITETWWDESHGWSTALHGYKLFRRDTKGGRGGVVALYIREAFVAIGVETNDDGVECLWANKKSFYKYISGKRKGKTNLCSLLDAGGNLVAADEEKAEVPNSFFASVLSGKTACPQDSCPPGLVDGVREQNGPPVIQEEAVRELQSCLDVHKSMGPDGIHPRAMRELADELAKLLSIIYQQSWLTNEVPDDWKLANVKPIHKKGERVDPGNYSMDEDIESFIRKFADNPQLGVCVDLLEDRRALQRDLEWLDGWAESNKMRFNKSKCCVLHFSHNNSLQCYRLGQVWLDSAQEERDLGALVTAAEHEPAVCPVAKRANGILVCIRNSVASRSREVILPLYSALVRPHLECCVQFWAPQFRKDVEMLGTSRGGQRGW</sequence>
<dbReference type="PANTHER" id="PTHR33332">
    <property type="entry name" value="REVERSE TRANSCRIPTASE DOMAIN-CONTAINING PROTEIN"/>
    <property type="match status" value="1"/>
</dbReference>
<organism evidence="1 2">
    <name type="scientific">Hirundo rustica rustica</name>
    <dbReference type="NCBI Taxonomy" id="333673"/>
    <lineage>
        <taxon>Eukaryota</taxon>
        <taxon>Metazoa</taxon>
        <taxon>Chordata</taxon>
        <taxon>Craniata</taxon>
        <taxon>Vertebrata</taxon>
        <taxon>Euteleostomi</taxon>
        <taxon>Archelosauria</taxon>
        <taxon>Archosauria</taxon>
        <taxon>Dinosauria</taxon>
        <taxon>Saurischia</taxon>
        <taxon>Theropoda</taxon>
        <taxon>Coelurosauria</taxon>
        <taxon>Aves</taxon>
        <taxon>Neognathae</taxon>
        <taxon>Neoaves</taxon>
        <taxon>Telluraves</taxon>
        <taxon>Australaves</taxon>
        <taxon>Passeriformes</taxon>
        <taxon>Sylvioidea</taxon>
        <taxon>Hirundinidae</taxon>
        <taxon>Hirundo</taxon>
    </lineage>
</organism>
<accession>A0A3M0KSC8</accession>
<protein>
    <recommendedName>
        <fullName evidence="3">Reverse transcriptase domain-containing protein</fullName>
    </recommendedName>
</protein>
<proteinExistence type="predicted"/>
<dbReference type="InterPro" id="IPR036691">
    <property type="entry name" value="Endo/exonu/phosph_ase_sf"/>
</dbReference>
<keyword evidence="2" id="KW-1185">Reference proteome</keyword>
<dbReference type="EMBL" id="QRBI01000104">
    <property type="protein sequence ID" value="RMC16199.1"/>
    <property type="molecule type" value="Genomic_DNA"/>
</dbReference>
<comment type="caution">
    <text evidence="1">The sequence shown here is derived from an EMBL/GenBank/DDBJ whole genome shotgun (WGS) entry which is preliminary data.</text>
</comment>
<gene>
    <name evidence="1" type="ORF">DUI87_08413</name>
</gene>
<dbReference type="Proteomes" id="UP000269221">
    <property type="component" value="Unassembled WGS sequence"/>
</dbReference>
<evidence type="ECO:0000313" key="2">
    <source>
        <dbReference type="Proteomes" id="UP000269221"/>
    </source>
</evidence>
<evidence type="ECO:0000313" key="1">
    <source>
        <dbReference type="EMBL" id="RMC16199.1"/>
    </source>
</evidence>
<dbReference type="Gene3D" id="3.60.10.10">
    <property type="entry name" value="Endonuclease/exonuclease/phosphatase"/>
    <property type="match status" value="1"/>
</dbReference>
<evidence type="ECO:0008006" key="3">
    <source>
        <dbReference type="Google" id="ProtNLM"/>
    </source>
</evidence>